<feature type="domain" description="LRRCT" evidence="5">
    <location>
        <begin position="60"/>
        <end position="108"/>
    </location>
</feature>
<keyword evidence="1" id="KW-0433">Leucine-rich repeat</keyword>
<reference evidence="7" key="1">
    <citation type="submission" date="2025-08" db="UniProtKB">
        <authorList>
            <consortium name="RefSeq"/>
        </authorList>
    </citation>
    <scope>IDENTIFICATION</scope>
</reference>
<dbReference type="AlphaFoldDB" id="A0A3Q0ECU8"/>
<gene>
    <name evidence="7" type="primary">LOC110596666</name>
</gene>
<dbReference type="Proteomes" id="UP000189704">
    <property type="component" value="Unplaced"/>
</dbReference>
<dbReference type="InterPro" id="IPR050541">
    <property type="entry name" value="LRR_TM_domain-containing"/>
</dbReference>
<dbReference type="PROSITE" id="PS51450">
    <property type="entry name" value="LRR"/>
    <property type="match status" value="1"/>
</dbReference>
<proteinExistence type="predicted"/>
<dbReference type="RefSeq" id="XP_021573944.1">
    <property type="nucleotide sequence ID" value="XM_021718269.1"/>
</dbReference>
<dbReference type="InterPro" id="IPR000483">
    <property type="entry name" value="Cys-rich_flank_reg_C"/>
</dbReference>
<dbReference type="InterPro" id="IPR032675">
    <property type="entry name" value="LRR_dom_sf"/>
</dbReference>
<dbReference type="Pfam" id="PF13855">
    <property type="entry name" value="LRR_8"/>
    <property type="match status" value="1"/>
</dbReference>
<dbReference type="KEGG" id="csyr:110596666"/>
<keyword evidence="6" id="KW-1185">Reference proteome</keyword>
<dbReference type="SMART" id="SM00082">
    <property type="entry name" value="LRRCT"/>
    <property type="match status" value="1"/>
</dbReference>
<sequence length="147" mass="15988">MGRSLQHLFLNSSGLEQISPGAFSGLSPRLQSLHLQKNQLRTLPALPSLSQLELIDLSGNPFHCDCQLLPLHRWLTGLNLRVGAICATPPRVQGQRVKAAAAVFEACPGWAARKAKRTPASRPGARKTPTKGRKWGANKVGKERGRL</sequence>
<feature type="compositionally biased region" description="Basic residues" evidence="4">
    <location>
        <begin position="114"/>
        <end position="136"/>
    </location>
</feature>
<dbReference type="PANTHER" id="PTHR24369:SF210">
    <property type="entry name" value="CHAOPTIN-RELATED"/>
    <property type="match status" value="1"/>
</dbReference>
<evidence type="ECO:0000313" key="6">
    <source>
        <dbReference type="Proteomes" id="UP000189704"/>
    </source>
</evidence>
<organism evidence="6 7">
    <name type="scientific">Carlito syrichta</name>
    <name type="common">Philippine tarsier</name>
    <name type="synonym">Tarsius syrichta</name>
    <dbReference type="NCBI Taxonomy" id="1868482"/>
    <lineage>
        <taxon>Eukaryota</taxon>
        <taxon>Metazoa</taxon>
        <taxon>Chordata</taxon>
        <taxon>Craniata</taxon>
        <taxon>Vertebrata</taxon>
        <taxon>Euteleostomi</taxon>
        <taxon>Mammalia</taxon>
        <taxon>Eutheria</taxon>
        <taxon>Euarchontoglires</taxon>
        <taxon>Primates</taxon>
        <taxon>Haplorrhini</taxon>
        <taxon>Tarsiiformes</taxon>
        <taxon>Tarsiidae</taxon>
        <taxon>Carlito</taxon>
    </lineage>
</organism>
<evidence type="ECO:0000256" key="2">
    <source>
        <dbReference type="ARBA" id="ARBA00022729"/>
    </source>
</evidence>
<protein>
    <submittedName>
        <fullName evidence="7">Chondroadherin-like protein</fullName>
    </submittedName>
</protein>
<dbReference type="InterPro" id="IPR001611">
    <property type="entry name" value="Leu-rich_rpt"/>
</dbReference>
<dbReference type="Gene3D" id="3.80.10.10">
    <property type="entry name" value="Ribonuclease Inhibitor"/>
    <property type="match status" value="1"/>
</dbReference>
<name>A0A3Q0ECU8_CARSF</name>
<dbReference type="PANTHER" id="PTHR24369">
    <property type="entry name" value="ANTIGEN BSP, PUTATIVE-RELATED"/>
    <property type="match status" value="1"/>
</dbReference>
<accession>A0A3Q0ECU8</accession>
<evidence type="ECO:0000259" key="5">
    <source>
        <dbReference type="SMART" id="SM00082"/>
    </source>
</evidence>
<keyword evidence="3" id="KW-0677">Repeat</keyword>
<evidence type="ECO:0000256" key="3">
    <source>
        <dbReference type="ARBA" id="ARBA00022737"/>
    </source>
</evidence>
<keyword evidence="2" id="KW-0732">Signal</keyword>
<evidence type="ECO:0000256" key="4">
    <source>
        <dbReference type="SAM" id="MobiDB-lite"/>
    </source>
</evidence>
<feature type="region of interest" description="Disordered" evidence="4">
    <location>
        <begin position="114"/>
        <end position="147"/>
    </location>
</feature>
<dbReference type="GeneID" id="110596666"/>
<evidence type="ECO:0000256" key="1">
    <source>
        <dbReference type="ARBA" id="ARBA00022614"/>
    </source>
</evidence>
<evidence type="ECO:0000313" key="7">
    <source>
        <dbReference type="RefSeq" id="XP_021573944.1"/>
    </source>
</evidence>
<dbReference type="SUPFAM" id="SSF52058">
    <property type="entry name" value="L domain-like"/>
    <property type="match status" value="1"/>
</dbReference>
<dbReference type="GO" id="GO:0005886">
    <property type="term" value="C:plasma membrane"/>
    <property type="evidence" value="ECO:0007669"/>
    <property type="project" value="TreeGrafter"/>
</dbReference>